<feature type="region of interest" description="Disordered" evidence="3">
    <location>
        <begin position="261"/>
        <end position="280"/>
    </location>
</feature>
<accession>A0A840SCF5</accession>
<feature type="region of interest" description="Disordered" evidence="3">
    <location>
        <begin position="285"/>
        <end position="354"/>
    </location>
</feature>
<feature type="compositionally biased region" description="Basic and acidic residues" evidence="3">
    <location>
        <begin position="301"/>
        <end position="310"/>
    </location>
</feature>
<feature type="compositionally biased region" description="Basic and acidic residues" evidence="3">
    <location>
        <begin position="261"/>
        <end position="273"/>
    </location>
</feature>
<dbReference type="EMBL" id="JACHHO010000013">
    <property type="protein sequence ID" value="MBB5206444.1"/>
    <property type="molecule type" value="Genomic_DNA"/>
</dbReference>
<dbReference type="InterPro" id="IPR050557">
    <property type="entry name" value="RTX_toxin/Mannuronan_C5-epim"/>
</dbReference>
<dbReference type="PROSITE" id="PS00330">
    <property type="entry name" value="HEMOLYSIN_CALCIUM"/>
    <property type="match status" value="13"/>
</dbReference>
<dbReference type="Proteomes" id="UP000554837">
    <property type="component" value="Unassembled WGS sequence"/>
</dbReference>
<dbReference type="InterPro" id="IPR018511">
    <property type="entry name" value="Hemolysin-typ_Ca-bd_CS"/>
</dbReference>
<dbReference type="AlphaFoldDB" id="A0A840SCF5"/>
<dbReference type="Gene3D" id="2.150.10.10">
    <property type="entry name" value="Serralysin-like metalloprotease, C-terminal"/>
    <property type="match status" value="9"/>
</dbReference>
<name>A0A840SCF5_9BURK</name>
<evidence type="ECO:0000256" key="2">
    <source>
        <dbReference type="ARBA" id="ARBA00022525"/>
    </source>
</evidence>
<evidence type="ECO:0000313" key="4">
    <source>
        <dbReference type="EMBL" id="MBB5206444.1"/>
    </source>
</evidence>
<proteinExistence type="predicted"/>
<dbReference type="PANTHER" id="PTHR38340:SF1">
    <property type="entry name" value="S-LAYER PROTEIN"/>
    <property type="match status" value="1"/>
</dbReference>
<keyword evidence="2" id="KW-0964">Secreted</keyword>
<dbReference type="Pfam" id="PF00353">
    <property type="entry name" value="HemolysinCabind"/>
    <property type="match status" value="10"/>
</dbReference>
<dbReference type="RefSeq" id="WP_138856464.1">
    <property type="nucleotide sequence ID" value="NZ_CP040709.1"/>
</dbReference>
<keyword evidence="5" id="KW-1185">Reference proteome</keyword>
<gene>
    <name evidence="4" type="ORF">HNQ51_003790</name>
</gene>
<dbReference type="GO" id="GO:0005509">
    <property type="term" value="F:calcium ion binding"/>
    <property type="evidence" value="ECO:0007669"/>
    <property type="project" value="InterPro"/>
</dbReference>
<organism evidence="4 5">
    <name type="scientific">Inhella inkyongensis</name>
    <dbReference type="NCBI Taxonomy" id="392593"/>
    <lineage>
        <taxon>Bacteria</taxon>
        <taxon>Pseudomonadati</taxon>
        <taxon>Pseudomonadota</taxon>
        <taxon>Betaproteobacteria</taxon>
        <taxon>Burkholderiales</taxon>
        <taxon>Sphaerotilaceae</taxon>
        <taxon>Inhella</taxon>
    </lineage>
</organism>
<protein>
    <submittedName>
        <fullName evidence="4">Ca2+-binding RTX toxin-like protein</fullName>
    </submittedName>
</protein>
<dbReference type="PRINTS" id="PR00313">
    <property type="entry name" value="CABNDNGRPT"/>
</dbReference>
<comment type="caution">
    <text evidence="4">The sequence shown here is derived from an EMBL/GenBank/DDBJ whole genome shotgun (WGS) entry which is preliminary data.</text>
</comment>
<sequence length="1084" mass="112125">MAEWAADAALSEVGALIGSAVAAIALAAAGAAGAVVSAPVAGAAVLGAALVGSFFGSDAAERLGEYFEDRDHSGRMDALEKLQGLLFGQSWTVTDTPPPDLLAKALQLNADFLVKSLQLTYSREDIVALAKTSIAWRYALRELTGFAVEGLNYDEYNLDGSLDLFDPATGEGGMTEEYLKDRAAMMMWKVRFDRGMADDNDGPNLSDRSKSYYEDWDIASIEGNWDFVDRKHLVAGDPLTLQIDGSGISVHDHQVVFGTAKDEEFHGEGDNDRLYGGGGADKITGRKGSDYIEGNGGNDKLYGDEGHDTLRGGSGSDELEGGVGSDLLQGEAGNDILHGGEGHDALSGGSGADELHGDAGNDVLIGGTGADILKGGADNDILFDEGGAEVNYLWGEAGNDALEIQAGTGKNFLDGGSGNDVLIGSRAGGNALTGGTGNDWLQGGDGLDILVGDGGVADSGGGADGADLIEAGGGADQITGGGGSDLLRGGAGQDHYRFEGAGFGTDVIDDADGQGELVFAGQILKTASFSEDKQCWIASGPNSGGVEIRKLESEGSITLAISLDGDVQSTVYLRNWTPGQLGLTLTGEPKLRDRPTATPVKPQSRAENNFVDFVRGDAVDADQGNDLLVGSDASSLLLGGTGNDLLDGRGGDDWLEGGEGTDLILTGAGKDVVLGGGGKDLIRAGYRFDMSMDKVYTPGGGWYAASSHKIFFSQGAGVAEWLATDENTRTQFSYYVLKSDTPGETERERIDIAHPNLAAFDFEFKAELGAGSQPPSHLWWWSYANEAVPRLVPNLSVTLTLGANEQVARDAVFKKSEAPDPLDLGAAMPFKLELENGQYILAPGSQAQGVAFFGGGGDDALFGANDNDRLHGEVGDDLLIGEGGDDELVGGAGLDSISGGDGRDRLDGGAEADFLVGGLGADVLLGGAGHDLLLGDAPYQQGNTVAPFYPVGLDVGAMGGDLLDGGSGNDTLFGNHGDDGLFGGADDDLLWGGEGQDRLFGDAGADELVGGLGDDPAGPRTGALRWPRQAVDREGGGRWNGSVVIQQEERTLRERANDLPPTSFALASVGRKGAANDERFGRAA</sequence>
<comment type="subcellular location">
    <subcellularLocation>
        <location evidence="1">Secreted</location>
    </subcellularLocation>
</comment>
<evidence type="ECO:0000256" key="3">
    <source>
        <dbReference type="SAM" id="MobiDB-lite"/>
    </source>
</evidence>
<dbReference type="SUPFAM" id="SSF51120">
    <property type="entry name" value="beta-Roll"/>
    <property type="match status" value="5"/>
</dbReference>
<dbReference type="InterPro" id="IPR001343">
    <property type="entry name" value="Hemolysn_Ca-bd"/>
</dbReference>
<dbReference type="GO" id="GO:0005576">
    <property type="term" value="C:extracellular region"/>
    <property type="evidence" value="ECO:0007669"/>
    <property type="project" value="UniProtKB-SubCell"/>
</dbReference>
<evidence type="ECO:0000313" key="5">
    <source>
        <dbReference type="Proteomes" id="UP000554837"/>
    </source>
</evidence>
<reference evidence="4 5" key="1">
    <citation type="submission" date="2020-08" db="EMBL/GenBank/DDBJ databases">
        <title>Genomic Encyclopedia of Type Strains, Phase IV (KMG-IV): sequencing the most valuable type-strain genomes for metagenomic binning, comparative biology and taxonomic classification.</title>
        <authorList>
            <person name="Goeker M."/>
        </authorList>
    </citation>
    <scope>NUCLEOTIDE SEQUENCE [LARGE SCALE GENOMIC DNA]</scope>
    <source>
        <strain evidence="4 5">DSM 23958</strain>
    </source>
</reference>
<dbReference type="PANTHER" id="PTHR38340">
    <property type="entry name" value="S-LAYER PROTEIN"/>
    <property type="match status" value="1"/>
</dbReference>
<dbReference type="InterPro" id="IPR011049">
    <property type="entry name" value="Serralysin-like_metalloprot_C"/>
</dbReference>
<dbReference type="OrthoDB" id="8607307at2"/>
<evidence type="ECO:0000256" key="1">
    <source>
        <dbReference type="ARBA" id="ARBA00004613"/>
    </source>
</evidence>